<sequence length="57" mass="6217">MQTTDYLLLGILLLSFGGISLLGNVLLPYEWAVITLWLGFVVGIGGVIINEFEAFES</sequence>
<keyword evidence="1" id="KW-1133">Transmembrane helix</keyword>
<evidence type="ECO:0000313" key="3">
    <source>
        <dbReference type="Proteomes" id="UP000186914"/>
    </source>
</evidence>
<proteinExistence type="predicted"/>
<organism evidence="2 3">
    <name type="scientific">Haladaptatus litoreus</name>
    <dbReference type="NCBI Taxonomy" id="553468"/>
    <lineage>
        <taxon>Archaea</taxon>
        <taxon>Methanobacteriati</taxon>
        <taxon>Methanobacteriota</taxon>
        <taxon>Stenosarchaea group</taxon>
        <taxon>Halobacteria</taxon>
        <taxon>Halobacteriales</taxon>
        <taxon>Haladaptataceae</taxon>
        <taxon>Haladaptatus</taxon>
    </lineage>
</organism>
<protein>
    <submittedName>
        <fullName evidence="2">Uncharacterized protein</fullName>
    </submittedName>
</protein>
<dbReference type="RefSeq" id="WP_175609690.1">
    <property type="nucleotide sequence ID" value="NZ_FTNO01000002.1"/>
</dbReference>
<keyword evidence="3" id="KW-1185">Reference proteome</keyword>
<name>A0A1N7BIZ8_9EURY</name>
<evidence type="ECO:0000256" key="1">
    <source>
        <dbReference type="SAM" id="Phobius"/>
    </source>
</evidence>
<dbReference type="AlphaFoldDB" id="A0A1N7BIZ8"/>
<keyword evidence="1" id="KW-0472">Membrane</keyword>
<evidence type="ECO:0000313" key="2">
    <source>
        <dbReference type="EMBL" id="SIR51173.1"/>
    </source>
</evidence>
<gene>
    <name evidence="2" type="ORF">SAMN05421858_2577</name>
</gene>
<feature type="transmembrane region" description="Helical" evidence="1">
    <location>
        <begin position="7"/>
        <end position="25"/>
    </location>
</feature>
<dbReference type="EMBL" id="FTNO01000002">
    <property type="protein sequence ID" value="SIR51173.1"/>
    <property type="molecule type" value="Genomic_DNA"/>
</dbReference>
<feature type="transmembrane region" description="Helical" evidence="1">
    <location>
        <begin position="31"/>
        <end position="49"/>
    </location>
</feature>
<reference evidence="3" key="1">
    <citation type="submission" date="2017-01" db="EMBL/GenBank/DDBJ databases">
        <authorList>
            <person name="Varghese N."/>
            <person name="Submissions S."/>
        </authorList>
    </citation>
    <scope>NUCLEOTIDE SEQUENCE [LARGE SCALE GENOMIC DNA]</scope>
    <source>
        <strain evidence="3">CGMCC 1.7737</strain>
    </source>
</reference>
<keyword evidence="1" id="KW-0812">Transmembrane</keyword>
<accession>A0A1N7BIZ8</accession>
<dbReference type="Proteomes" id="UP000186914">
    <property type="component" value="Unassembled WGS sequence"/>
</dbReference>